<keyword evidence="7 14" id="KW-0418">Kinase</keyword>
<keyword evidence="11" id="KW-0594">Phospholipid biosynthesis</keyword>
<dbReference type="SUPFAM" id="SSF111331">
    <property type="entry name" value="NAD kinase/diacylglycerol kinase-like"/>
    <property type="match status" value="1"/>
</dbReference>
<keyword evidence="5" id="KW-0479">Metal-binding</keyword>
<dbReference type="GO" id="GO:0005524">
    <property type="term" value="F:ATP binding"/>
    <property type="evidence" value="ECO:0007669"/>
    <property type="project" value="UniProtKB-KW"/>
</dbReference>
<keyword evidence="12" id="KW-1208">Phospholipid metabolism</keyword>
<dbReference type="GO" id="GO:0016301">
    <property type="term" value="F:kinase activity"/>
    <property type="evidence" value="ECO:0007669"/>
    <property type="project" value="UniProtKB-KW"/>
</dbReference>
<dbReference type="InterPro" id="IPR016064">
    <property type="entry name" value="NAD/diacylglycerol_kinase_sf"/>
</dbReference>
<dbReference type="GO" id="GO:0008654">
    <property type="term" value="P:phospholipid biosynthetic process"/>
    <property type="evidence" value="ECO:0007669"/>
    <property type="project" value="UniProtKB-KW"/>
</dbReference>
<dbReference type="InterPro" id="IPR045540">
    <property type="entry name" value="YegS/DAGK_C"/>
</dbReference>
<accession>A0A7S8E7R9</accession>
<keyword evidence="15" id="KW-1185">Reference proteome</keyword>
<evidence type="ECO:0000256" key="6">
    <source>
        <dbReference type="ARBA" id="ARBA00022741"/>
    </source>
</evidence>
<dbReference type="PANTHER" id="PTHR12358">
    <property type="entry name" value="SPHINGOSINE KINASE"/>
    <property type="match status" value="1"/>
</dbReference>
<evidence type="ECO:0000313" key="15">
    <source>
        <dbReference type="Proteomes" id="UP000594468"/>
    </source>
</evidence>
<evidence type="ECO:0000259" key="13">
    <source>
        <dbReference type="PROSITE" id="PS50146"/>
    </source>
</evidence>
<feature type="domain" description="DAGKc" evidence="13">
    <location>
        <begin position="1"/>
        <end position="136"/>
    </location>
</feature>
<dbReference type="Gene3D" id="2.60.200.40">
    <property type="match status" value="1"/>
</dbReference>
<keyword evidence="8" id="KW-0067">ATP-binding</keyword>
<dbReference type="InterPro" id="IPR017438">
    <property type="entry name" value="ATP-NAD_kinase_N"/>
</dbReference>
<dbReference type="AlphaFoldDB" id="A0A7S8E7R9"/>
<dbReference type="GO" id="GO:0005886">
    <property type="term" value="C:plasma membrane"/>
    <property type="evidence" value="ECO:0007669"/>
    <property type="project" value="TreeGrafter"/>
</dbReference>
<dbReference type="InterPro" id="IPR005218">
    <property type="entry name" value="Diacylglycerol/lipid_kinase"/>
</dbReference>
<keyword evidence="4" id="KW-0808">Transferase</keyword>
<evidence type="ECO:0000256" key="12">
    <source>
        <dbReference type="ARBA" id="ARBA00023264"/>
    </source>
</evidence>
<dbReference type="SMART" id="SM00046">
    <property type="entry name" value="DAGKc"/>
    <property type="match status" value="1"/>
</dbReference>
<comment type="similarity">
    <text evidence="2">Belongs to the diacylglycerol/lipid kinase family.</text>
</comment>
<name>A0A7S8E7R9_9CHLR</name>
<evidence type="ECO:0000256" key="2">
    <source>
        <dbReference type="ARBA" id="ARBA00005983"/>
    </source>
</evidence>
<proteinExistence type="inferred from homology"/>
<evidence type="ECO:0000313" key="14">
    <source>
        <dbReference type="EMBL" id="QPC81948.1"/>
    </source>
</evidence>
<dbReference type="PROSITE" id="PS50146">
    <property type="entry name" value="DAGK"/>
    <property type="match status" value="1"/>
</dbReference>
<dbReference type="Proteomes" id="UP000594468">
    <property type="component" value="Chromosome"/>
</dbReference>
<protein>
    <submittedName>
        <fullName evidence="14">Diacylglycerol kinase family lipid kinase</fullName>
    </submittedName>
</protein>
<evidence type="ECO:0000256" key="1">
    <source>
        <dbReference type="ARBA" id="ARBA00001946"/>
    </source>
</evidence>
<dbReference type="GO" id="GO:0046872">
    <property type="term" value="F:metal ion binding"/>
    <property type="evidence" value="ECO:0007669"/>
    <property type="project" value="UniProtKB-KW"/>
</dbReference>
<evidence type="ECO:0000256" key="10">
    <source>
        <dbReference type="ARBA" id="ARBA00023098"/>
    </source>
</evidence>
<evidence type="ECO:0000256" key="3">
    <source>
        <dbReference type="ARBA" id="ARBA00022516"/>
    </source>
</evidence>
<dbReference type="RefSeq" id="WP_195170018.1">
    <property type="nucleotide sequence ID" value="NZ_CP062983.1"/>
</dbReference>
<dbReference type="Pfam" id="PF19279">
    <property type="entry name" value="YegS_C"/>
    <property type="match status" value="1"/>
</dbReference>
<dbReference type="Gene3D" id="3.40.50.10330">
    <property type="entry name" value="Probable inorganic polyphosphate/atp-NAD kinase, domain 1"/>
    <property type="match status" value="1"/>
</dbReference>
<dbReference type="KEGG" id="pmet:G4Y79_20005"/>
<gene>
    <name evidence="14" type="ORF">G4Y79_20005</name>
</gene>
<comment type="cofactor">
    <cofactor evidence="1">
        <name>Mg(2+)</name>
        <dbReference type="ChEBI" id="CHEBI:18420"/>
    </cofactor>
</comment>
<dbReference type="PANTHER" id="PTHR12358:SF106">
    <property type="entry name" value="LIPID KINASE YEGS"/>
    <property type="match status" value="1"/>
</dbReference>
<sequence length="301" mass="32985">MTSTLVIVNPYAAGGRAGKIWAEHEAEVFNRLGDVTVTVTHHVRDLPDALAEATDAGTRRIISVGGDGTNHAVLNALMTHNIATPDDPVSYGIIPAGTGRDFARGSGFSLDPSEAILRLADAMPRMIDVGHVVYDDQSAYFLNIASAGISNDVVQRVEAAGDRQPWTFLVAAVQSLLHYHPEPVKIWLDGELFYDNDAYLVAVANGTTFGYGMRVAPDAKVDDGWFDVIVVEAMPRWQILMSLQLIYRGAHMDHPRVHVGRAREVRVESDGRALGMDLDGEPAEARKMLFKLQPQTLQMLW</sequence>
<evidence type="ECO:0000256" key="7">
    <source>
        <dbReference type="ARBA" id="ARBA00022777"/>
    </source>
</evidence>
<dbReference type="EMBL" id="CP062983">
    <property type="protein sequence ID" value="QPC81948.1"/>
    <property type="molecule type" value="Genomic_DNA"/>
</dbReference>
<evidence type="ECO:0000256" key="5">
    <source>
        <dbReference type="ARBA" id="ARBA00022723"/>
    </source>
</evidence>
<evidence type="ECO:0000256" key="4">
    <source>
        <dbReference type="ARBA" id="ARBA00022679"/>
    </source>
</evidence>
<evidence type="ECO:0000256" key="9">
    <source>
        <dbReference type="ARBA" id="ARBA00022842"/>
    </source>
</evidence>
<keyword evidence="3" id="KW-0444">Lipid biosynthesis</keyword>
<keyword evidence="9" id="KW-0460">Magnesium</keyword>
<reference evidence="14 15" key="1">
    <citation type="submission" date="2020-02" db="EMBL/GenBank/DDBJ databases">
        <authorList>
            <person name="Zheng R.K."/>
            <person name="Sun C.M."/>
        </authorList>
    </citation>
    <scope>NUCLEOTIDE SEQUENCE [LARGE SCALE GENOMIC DNA]</scope>
    <source>
        <strain evidence="15">rifampicinis</strain>
    </source>
</reference>
<dbReference type="NCBIfam" id="TIGR00147">
    <property type="entry name" value="YegS/Rv2252/BmrU family lipid kinase"/>
    <property type="match status" value="1"/>
</dbReference>
<keyword evidence="6" id="KW-0547">Nucleotide-binding</keyword>
<evidence type="ECO:0000256" key="8">
    <source>
        <dbReference type="ARBA" id="ARBA00022840"/>
    </source>
</evidence>
<organism evidence="14 15">
    <name type="scientific">Phototrophicus methaneseepsis</name>
    <dbReference type="NCBI Taxonomy" id="2710758"/>
    <lineage>
        <taxon>Bacteria</taxon>
        <taxon>Bacillati</taxon>
        <taxon>Chloroflexota</taxon>
        <taxon>Candidatus Thermofontia</taxon>
        <taxon>Phototrophicales</taxon>
        <taxon>Phototrophicaceae</taxon>
        <taxon>Phototrophicus</taxon>
    </lineage>
</organism>
<dbReference type="InterPro" id="IPR001206">
    <property type="entry name" value="Diacylglycerol_kinase_cat_dom"/>
</dbReference>
<dbReference type="Pfam" id="PF00781">
    <property type="entry name" value="DAGK_cat"/>
    <property type="match status" value="1"/>
</dbReference>
<keyword evidence="10" id="KW-0443">Lipid metabolism</keyword>
<dbReference type="InterPro" id="IPR050187">
    <property type="entry name" value="Lipid_Phosphate_FormReg"/>
</dbReference>
<evidence type="ECO:0000256" key="11">
    <source>
        <dbReference type="ARBA" id="ARBA00023209"/>
    </source>
</evidence>